<reference evidence="3" key="1">
    <citation type="journal article" date="2019" name="Int. J. Syst. Evol. Microbiol.">
        <title>The Global Catalogue of Microorganisms (GCM) 10K type strain sequencing project: providing services to taxonomists for standard genome sequencing and annotation.</title>
        <authorList>
            <consortium name="The Broad Institute Genomics Platform"/>
            <consortium name="The Broad Institute Genome Sequencing Center for Infectious Disease"/>
            <person name="Wu L."/>
            <person name="Ma J."/>
        </authorList>
    </citation>
    <scope>NUCLEOTIDE SEQUENCE [LARGE SCALE GENOMIC DNA]</scope>
    <source>
        <strain evidence="3">CCUG 54356</strain>
    </source>
</reference>
<comment type="caution">
    <text evidence="2">The sequence shown here is derived from an EMBL/GenBank/DDBJ whole genome shotgun (WGS) entry which is preliminary data.</text>
</comment>
<dbReference type="Proteomes" id="UP001597264">
    <property type="component" value="Unassembled WGS sequence"/>
</dbReference>
<dbReference type="EMBL" id="JBHTLR010000019">
    <property type="protein sequence ID" value="MFD1217714.1"/>
    <property type="molecule type" value="Genomic_DNA"/>
</dbReference>
<feature type="signal peptide" evidence="1">
    <location>
        <begin position="1"/>
        <end position="36"/>
    </location>
</feature>
<dbReference type="Gene3D" id="2.60.40.2610">
    <property type="entry name" value="Outer membrane usher protein FimD, plug domain"/>
    <property type="match status" value="1"/>
</dbReference>
<dbReference type="Gene3D" id="2.60.40.3110">
    <property type="match status" value="1"/>
</dbReference>
<keyword evidence="3" id="KW-1185">Reference proteome</keyword>
<organism evidence="2 3">
    <name type="scientific">Microbulbifer celer</name>
    <dbReference type="NCBI Taxonomy" id="435905"/>
    <lineage>
        <taxon>Bacteria</taxon>
        <taxon>Pseudomonadati</taxon>
        <taxon>Pseudomonadota</taxon>
        <taxon>Gammaproteobacteria</taxon>
        <taxon>Cellvibrionales</taxon>
        <taxon>Microbulbiferaceae</taxon>
        <taxon>Microbulbifer</taxon>
    </lineage>
</organism>
<proteinExistence type="predicted"/>
<dbReference type="Pfam" id="PF00577">
    <property type="entry name" value="Usher"/>
    <property type="match status" value="1"/>
</dbReference>
<dbReference type="RefSeq" id="WP_230438835.1">
    <property type="nucleotide sequence ID" value="NZ_CP087715.1"/>
</dbReference>
<feature type="chain" id="PRO_5046597303" evidence="1">
    <location>
        <begin position="37"/>
        <end position="810"/>
    </location>
</feature>
<evidence type="ECO:0000256" key="1">
    <source>
        <dbReference type="SAM" id="SignalP"/>
    </source>
</evidence>
<keyword evidence="1" id="KW-0732">Signal</keyword>
<dbReference type="PANTHER" id="PTHR30451">
    <property type="entry name" value="OUTER MEMBRANE USHER PROTEIN"/>
    <property type="match status" value="1"/>
</dbReference>
<accession>A0ABW3UE20</accession>
<gene>
    <name evidence="2" type="ORF">ACFQ2X_13970</name>
</gene>
<dbReference type="InterPro" id="IPR000015">
    <property type="entry name" value="Fimb_usher"/>
</dbReference>
<evidence type="ECO:0000313" key="2">
    <source>
        <dbReference type="EMBL" id="MFD1217714.1"/>
    </source>
</evidence>
<sequence>MASPPRFRCNINLCGHLTKRSLLCLLAGAIASTAEASPPLNGELLAADDADAFLPAAPREQDLYLEAFYGETTTRLIVHARLRDDRLFVIAGDLQEIGMELPEENPASWIALDSLPGLAYRYDIPTQSLILHAPPHLRQGQHLGYRPPPPVEVRRDHGLLFSYDFYGRQWEGRNNTSLGTSLNWFGRYGSLQVSGVSRSGDENVGYRRLDSYWTYSDPQQLWTWTAGDLISGGHSWNRPVRMAGLQWRRNFGVRPDLITLPVPRFDGSAALPSTVELYVNNILQYDDAVDPGPFVLDALPRIGGAGMATLVVTDALGRTTETSAPLYVDHRRLAPGLSDFSLEAGVLRTNYEGGWDDYGEHPVASASWLQGITSAFTFEAHAELAEELGVGGIGGVWSPGNRWGLVSASLAYSDGQGPGERDKSGHQYSLGYQWIGPVVGFDLQTLRRSRGYRDLADLDTDRTLTERWLNAQDRATAWLQVGRGSLAYSYLRRRDHRDQLLPREFFSTHSLSWTQNIGRRLSISAALFNDDENGSGGSLTFSIPLQHLAYASVGVQRRSGGDNEPKAQLRRTAPYDGGWGWWLQGGDADGDYGQAAVETRGRYLEARAGVDWDRGERGYFLEAGGSVAVMDGQLIASRRIHDAFALVYTGVEDMPVLSENRLYGHTDDEGYLLIPDLRGWQHNRIGIDPDQLAANYRVDELEQFAVPADHAGQFVVFPVARLQPAIITLLDRSSRTLDAGSDATLYQDNSSRALPVGFDGEVYLEDISGGARIEVRQRALVCNYVVSPNIESASAFTRLRLLPDECMETP</sequence>
<dbReference type="InterPro" id="IPR042186">
    <property type="entry name" value="FimD_plug_dom"/>
</dbReference>
<protein>
    <submittedName>
        <fullName evidence="2">Fimbria/pilus outer membrane usher protein</fullName>
    </submittedName>
</protein>
<evidence type="ECO:0000313" key="3">
    <source>
        <dbReference type="Proteomes" id="UP001597264"/>
    </source>
</evidence>
<dbReference type="PANTHER" id="PTHR30451:SF5">
    <property type="entry name" value="SLR0019 PROTEIN"/>
    <property type="match status" value="1"/>
</dbReference>
<name>A0ABW3UE20_9GAMM</name>